<proteinExistence type="predicted"/>
<reference evidence="2" key="1">
    <citation type="journal article" date="2021" name="BMC Genomics">
        <title>Chromosome-level genome assembly and manually-curated proteome of model necrotroph Parastagonospora nodorum Sn15 reveals a genome-wide trove of candidate effector homologs, and redundancy of virulence-related functions within an accessory chromosome.</title>
        <authorList>
            <person name="Bertazzoni S."/>
            <person name="Jones D.A.B."/>
            <person name="Phan H.T."/>
            <person name="Tan K.-C."/>
            <person name="Hane J.K."/>
        </authorList>
    </citation>
    <scope>NUCLEOTIDE SEQUENCE [LARGE SCALE GENOMIC DNA]</scope>
    <source>
        <strain evidence="2">SN15 / ATCC MYA-4574 / FGSC 10173)</strain>
    </source>
</reference>
<dbReference type="EMBL" id="CP069030">
    <property type="protein sequence ID" value="QRC98585.1"/>
    <property type="molecule type" value="Genomic_DNA"/>
</dbReference>
<organism evidence="1 2">
    <name type="scientific">Phaeosphaeria nodorum (strain SN15 / ATCC MYA-4574 / FGSC 10173)</name>
    <name type="common">Glume blotch fungus</name>
    <name type="synonym">Parastagonospora nodorum</name>
    <dbReference type="NCBI Taxonomy" id="321614"/>
    <lineage>
        <taxon>Eukaryota</taxon>
        <taxon>Fungi</taxon>
        <taxon>Dikarya</taxon>
        <taxon>Ascomycota</taxon>
        <taxon>Pezizomycotina</taxon>
        <taxon>Dothideomycetes</taxon>
        <taxon>Pleosporomycetidae</taxon>
        <taxon>Pleosporales</taxon>
        <taxon>Pleosporineae</taxon>
        <taxon>Phaeosphaeriaceae</taxon>
        <taxon>Parastagonospora</taxon>
    </lineage>
</organism>
<name>A0A7U2F8S7_PHANO</name>
<dbReference type="AlphaFoldDB" id="A0A7U2F8S7"/>
<accession>A0A7U2F8S7</accession>
<dbReference type="Proteomes" id="UP000663193">
    <property type="component" value="Chromosome 8"/>
</dbReference>
<keyword evidence="2" id="KW-1185">Reference proteome</keyword>
<evidence type="ECO:0000313" key="1">
    <source>
        <dbReference type="EMBL" id="QRC98585.1"/>
    </source>
</evidence>
<sequence length="74" mass="8209">MQQRSSSLLSHCDRKGVKRDHAVLRKVASDKRALGGGTTVLLRGCTCDTGKSQKMGLWFRSRPMQSQEKSEMVG</sequence>
<protein>
    <submittedName>
        <fullName evidence="1">Uncharacterized protein</fullName>
    </submittedName>
</protein>
<dbReference type="VEuPathDB" id="FungiDB:JI435_412320"/>
<evidence type="ECO:0000313" key="2">
    <source>
        <dbReference type="Proteomes" id="UP000663193"/>
    </source>
</evidence>
<gene>
    <name evidence="1" type="ORF">JI435_412320</name>
</gene>